<evidence type="ECO:0000313" key="4">
    <source>
        <dbReference type="Proteomes" id="UP000249375"/>
    </source>
</evidence>
<keyword evidence="4" id="KW-1185">Reference proteome</keyword>
<dbReference type="GO" id="GO:0008237">
    <property type="term" value="F:metallopeptidase activity"/>
    <property type="evidence" value="ECO:0007669"/>
    <property type="project" value="UniProtKB-KW"/>
</dbReference>
<feature type="signal peptide" evidence="1">
    <location>
        <begin position="1"/>
        <end position="22"/>
    </location>
</feature>
<dbReference type="PANTHER" id="PTHR41775">
    <property type="entry name" value="SECRETED PROTEIN-RELATED"/>
    <property type="match status" value="1"/>
</dbReference>
<proteinExistence type="predicted"/>
<dbReference type="InterPro" id="IPR008757">
    <property type="entry name" value="Peptidase_M6-like_domain"/>
</dbReference>
<dbReference type="SUPFAM" id="SSF55486">
    <property type="entry name" value="Metalloproteases ('zincins'), catalytic domain"/>
    <property type="match status" value="1"/>
</dbReference>
<feature type="domain" description="Peptidase M6-like" evidence="2">
    <location>
        <begin position="192"/>
        <end position="389"/>
    </location>
</feature>
<dbReference type="AlphaFoldDB" id="A0A5P8E7J9"/>
<dbReference type="OrthoDB" id="9813478at2"/>
<dbReference type="Proteomes" id="UP000249375">
    <property type="component" value="Chromosome"/>
</dbReference>
<feature type="chain" id="PRO_5024301844" evidence="1">
    <location>
        <begin position="23"/>
        <end position="952"/>
    </location>
</feature>
<evidence type="ECO:0000259" key="2">
    <source>
        <dbReference type="Pfam" id="PF05547"/>
    </source>
</evidence>
<evidence type="ECO:0000313" key="3">
    <source>
        <dbReference type="EMBL" id="QFQ12924.1"/>
    </source>
</evidence>
<reference evidence="3 4" key="1">
    <citation type="submission" date="2018-11" db="EMBL/GenBank/DDBJ databases">
        <authorList>
            <person name="Na S.W."/>
            <person name="Baik M."/>
        </authorList>
    </citation>
    <scope>NUCLEOTIDE SEQUENCE [LARGE SCALE GENOMIC DNA]</scope>
    <source>
        <strain evidence="3 4">E39</strain>
    </source>
</reference>
<dbReference type="Gene3D" id="3.80.10.10">
    <property type="entry name" value="Ribonuclease Inhibitor"/>
    <property type="match status" value="2"/>
</dbReference>
<dbReference type="InterPro" id="IPR026906">
    <property type="entry name" value="LRR_5"/>
</dbReference>
<dbReference type="EMBL" id="CP033459">
    <property type="protein sequence ID" value="QFQ12924.1"/>
    <property type="molecule type" value="Genomic_DNA"/>
</dbReference>
<protein>
    <submittedName>
        <fullName evidence="3">M6 family metalloprotease domain-containing protein</fullName>
    </submittedName>
</protein>
<gene>
    <name evidence="3" type="ORF">C7Y71_007770</name>
</gene>
<dbReference type="GO" id="GO:0006508">
    <property type="term" value="P:proteolysis"/>
    <property type="evidence" value="ECO:0007669"/>
    <property type="project" value="UniProtKB-KW"/>
</dbReference>
<dbReference type="InterPro" id="IPR032675">
    <property type="entry name" value="LRR_dom_sf"/>
</dbReference>
<name>A0A5P8E7J9_9BACT</name>
<organism evidence="3 4">
    <name type="scientific">Pseudoprevotella muciniphila</name>
    <dbReference type="NCBI Taxonomy" id="2133944"/>
    <lineage>
        <taxon>Bacteria</taxon>
        <taxon>Pseudomonadati</taxon>
        <taxon>Bacteroidota</taxon>
        <taxon>Bacteroidia</taxon>
        <taxon>Bacteroidales</taxon>
        <taxon>Prevotellaceae</taxon>
        <taxon>Pseudoprevotella</taxon>
    </lineage>
</organism>
<dbReference type="Pfam" id="PF13306">
    <property type="entry name" value="LRR_5"/>
    <property type="match status" value="2"/>
</dbReference>
<dbReference type="KEGG" id="alq:C7Y71_007770"/>
<keyword evidence="3" id="KW-0378">Hydrolase</keyword>
<sequence>MRAKRLLISVLFCTIAVMSVVAQTDQIDPVHPTFTMTQRDGSTVRLKTYAGHRSCYIFYTTSDGAVVVKDANGDFCYARAEGGALVSTGVVAHEVGERTVEEQQTADISLTVDEAFAALAETVATRDCINRVRKPDMSLLYRDNTTGMGVYGETGGGAVNSIGEYTLPVVLVEFADKKMLSTNTNAAFLRQFNEEGYSLNGRVGSIRDYFVSQSGGMFKPTFEIVDRITLDSVKAYYGKDEGSRRDVNLYNFIQEVLKALNGKMRKYQDKRTNNSVPNLAIIFAGTGQAQSGVADDPWPCEMNLGRDWSYNIGLDYGVNSVFIGNETEGAGLMSLGTFCHEFGHALGLPDLYCTSGETVPKAMYYWSVMDLGCYLNRGIVPMGYTAYEKNVLGWLDIPELTKPHVITLYPPGSKKGNNAVCIVNDADASERFILENRHPGTWYPADFGKGLLITHLHYDHSTWYLNAMNNDGDHLRYQVVAADGTISNEENDLWGRNGKIMFTDVSKPAPNVYSGEKLGKPVFKISVKTDSTITFAYLMSNPPEYYVGDTVEVKESGLTCRTENNHGLLVLPKGKYEHYSGDIVIPGDTVNFDRENYVYIGIDSAAFRDCPDLLSVAIGKNIRRIGKGAFRNSPKLAVVSVEEGNEWYEEEAGAVLTKKEIAQPAGTITSAEVDFAANPWGLPISENIADHETGRITETIAENGISVEFVDDTLSTYLYSQASGNVRLHPGVGSHMRVSANGNVITRIEISGTTVAASPNVGTMQSKVWTGEAKIVDFEITGRNTWSKIAVETRSEGNTWRRLVYVPQAGTGEFFLPSDVALIDDYAMEGAGYTNVTLPEGILSLGHNALSMPRLTSLESRSEQPAICYGGDPFTDIPATCMLHIPAGISSVYSVAEYWTRFFPNVVEDAETGISAIEKARGIEKEVYDLQGRRVKQMQKGVYIINGAKIIR</sequence>
<keyword evidence="3" id="KW-0645">Protease</keyword>
<accession>A0A5P8E7J9</accession>
<dbReference type="RefSeq" id="WP_111897994.1">
    <property type="nucleotide sequence ID" value="NZ_CP033459.1"/>
</dbReference>
<dbReference type="NCBIfam" id="TIGR03296">
    <property type="entry name" value="M6dom_TIGR03296"/>
    <property type="match status" value="1"/>
</dbReference>
<evidence type="ECO:0000256" key="1">
    <source>
        <dbReference type="SAM" id="SignalP"/>
    </source>
</evidence>
<dbReference type="Pfam" id="PF05547">
    <property type="entry name" value="Peptidase_M6"/>
    <property type="match status" value="1"/>
</dbReference>
<dbReference type="PANTHER" id="PTHR41775:SF1">
    <property type="entry name" value="PEPTIDASE M6-LIKE DOMAIN-CONTAINING PROTEIN"/>
    <property type="match status" value="1"/>
</dbReference>
<keyword evidence="1" id="KW-0732">Signal</keyword>
<keyword evidence="3" id="KW-0482">Metalloprotease</keyword>